<evidence type="ECO:0000256" key="8">
    <source>
        <dbReference type="ARBA" id="ARBA00022848"/>
    </source>
</evidence>
<dbReference type="GO" id="GO:0005506">
    <property type="term" value="F:iron ion binding"/>
    <property type="evidence" value="ECO:0007669"/>
    <property type="project" value="InterPro"/>
</dbReference>
<dbReference type="Pfam" id="PF00067">
    <property type="entry name" value="p450"/>
    <property type="match status" value="1"/>
</dbReference>
<dbReference type="GO" id="GO:0004497">
    <property type="term" value="F:monooxygenase activity"/>
    <property type="evidence" value="ECO:0007669"/>
    <property type="project" value="UniProtKB-KW"/>
</dbReference>
<protein>
    <recommendedName>
        <fullName evidence="17">Cytochrome P450</fullName>
    </recommendedName>
</protein>
<dbReference type="GO" id="GO:0020037">
    <property type="term" value="F:heme binding"/>
    <property type="evidence" value="ECO:0007669"/>
    <property type="project" value="InterPro"/>
</dbReference>
<dbReference type="InterPro" id="IPR002401">
    <property type="entry name" value="Cyt_P450_E_grp-I"/>
</dbReference>
<evidence type="ECO:0000256" key="9">
    <source>
        <dbReference type="ARBA" id="ARBA00023002"/>
    </source>
</evidence>
<sequence length="469" mass="53609">MLLTIFLALVTVFIYAIIQYYRYVARYPKGPTPLPFIGNHGELDFVRQHVGFERLSKDFDGICTVFTPSPIVHLRDFQVIKEAFIDNGDDYIGRPKNRMFDMFEFAPNGGVINSVGDNWREQRRAALSILRDFGMGKNVQETLVQSAVADMLEHLDEMKDRSNVDLHWPIQVMVVNVINEIMFGFRHKYSESGPLLKFLIARIFGSKLMFVGMSLPFLVDLPFIGWHVQRFIIDNIDRAMLNYSTDDEPSCFAQAYKQRMLTNKALDEPNLYANCSDFFLAGVETTMTTLRWAMMFMAKHEDVQARLRREIHAVVGTNRLPSLNDQNNMPYTRACVLEVQRFGNVLSNNVYRETGHTIPAGTVVNADLHHVMAHDPFFIDPEKFSPERYITDDGKSLRKELIERTIPFSIGKRACAGESLAKVELVLCLAAMVQHYRILPCVGAEIDLEPIALGILKPKDQNVRLEKAF</sequence>
<comment type="subcellular location">
    <subcellularLocation>
        <location evidence="3">Endoplasmic reticulum membrane</location>
        <topology evidence="3">Peripheral membrane protein</topology>
    </subcellularLocation>
    <subcellularLocation>
        <location evidence="2">Microsome membrane</location>
        <topology evidence="2">Peripheral membrane protein</topology>
    </subcellularLocation>
</comment>
<keyword evidence="8" id="KW-0492">Microsome</keyword>
<name>A0AAV5T9K1_9BILA</name>
<dbReference type="InterPro" id="IPR017972">
    <property type="entry name" value="Cyt_P450_CS"/>
</dbReference>
<evidence type="ECO:0000313" key="16">
    <source>
        <dbReference type="Proteomes" id="UP001432027"/>
    </source>
</evidence>
<keyword evidence="5 13" id="KW-0349">Heme</keyword>
<dbReference type="EMBL" id="BTSX01000004">
    <property type="protein sequence ID" value="GMS91612.1"/>
    <property type="molecule type" value="Genomic_DNA"/>
</dbReference>
<evidence type="ECO:0000256" key="5">
    <source>
        <dbReference type="ARBA" id="ARBA00022617"/>
    </source>
</evidence>
<gene>
    <name evidence="15" type="ORF">PENTCL1PPCAC_13787</name>
</gene>
<dbReference type="PANTHER" id="PTHR24284:SF1">
    <property type="entry name" value="CYTOCHROME P450 FAMILY"/>
    <property type="match status" value="1"/>
</dbReference>
<comment type="caution">
    <text evidence="15">The sequence shown here is derived from an EMBL/GenBank/DDBJ whole genome shotgun (WGS) entry which is preliminary data.</text>
</comment>
<keyword evidence="12" id="KW-0472">Membrane</keyword>
<keyword evidence="10 13" id="KW-0408">Iron</keyword>
<evidence type="ECO:0000256" key="11">
    <source>
        <dbReference type="ARBA" id="ARBA00023033"/>
    </source>
</evidence>
<evidence type="ECO:0008006" key="17">
    <source>
        <dbReference type="Google" id="ProtNLM"/>
    </source>
</evidence>
<evidence type="ECO:0000256" key="4">
    <source>
        <dbReference type="ARBA" id="ARBA00010617"/>
    </source>
</evidence>
<dbReference type="InterPro" id="IPR001128">
    <property type="entry name" value="Cyt_P450"/>
</dbReference>
<keyword evidence="6 13" id="KW-0479">Metal-binding</keyword>
<keyword evidence="11 14" id="KW-0503">Monooxygenase</keyword>
<dbReference type="PRINTS" id="PR00463">
    <property type="entry name" value="EP450I"/>
</dbReference>
<evidence type="ECO:0000256" key="6">
    <source>
        <dbReference type="ARBA" id="ARBA00022723"/>
    </source>
</evidence>
<dbReference type="GO" id="GO:0016705">
    <property type="term" value="F:oxidoreductase activity, acting on paired donors, with incorporation or reduction of molecular oxygen"/>
    <property type="evidence" value="ECO:0007669"/>
    <property type="project" value="InterPro"/>
</dbReference>
<evidence type="ECO:0000313" key="15">
    <source>
        <dbReference type="EMBL" id="GMS91612.1"/>
    </source>
</evidence>
<accession>A0AAV5T9K1</accession>
<dbReference type="SUPFAM" id="SSF48264">
    <property type="entry name" value="Cytochrome P450"/>
    <property type="match status" value="1"/>
</dbReference>
<dbReference type="GO" id="GO:0005789">
    <property type="term" value="C:endoplasmic reticulum membrane"/>
    <property type="evidence" value="ECO:0007669"/>
    <property type="project" value="UniProtKB-SubCell"/>
</dbReference>
<evidence type="ECO:0000256" key="1">
    <source>
        <dbReference type="ARBA" id="ARBA00001971"/>
    </source>
</evidence>
<comment type="cofactor">
    <cofactor evidence="1 13">
        <name>heme</name>
        <dbReference type="ChEBI" id="CHEBI:30413"/>
    </cofactor>
</comment>
<evidence type="ECO:0000256" key="7">
    <source>
        <dbReference type="ARBA" id="ARBA00022824"/>
    </source>
</evidence>
<proteinExistence type="inferred from homology"/>
<dbReference type="AlphaFoldDB" id="A0AAV5T9K1"/>
<evidence type="ECO:0000256" key="12">
    <source>
        <dbReference type="ARBA" id="ARBA00023136"/>
    </source>
</evidence>
<evidence type="ECO:0000256" key="14">
    <source>
        <dbReference type="RuleBase" id="RU000461"/>
    </source>
</evidence>
<evidence type="ECO:0000256" key="10">
    <source>
        <dbReference type="ARBA" id="ARBA00023004"/>
    </source>
</evidence>
<feature type="binding site" description="axial binding residue" evidence="13">
    <location>
        <position position="415"/>
    </location>
    <ligand>
        <name>heme</name>
        <dbReference type="ChEBI" id="CHEBI:30413"/>
    </ligand>
    <ligandPart>
        <name>Fe</name>
        <dbReference type="ChEBI" id="CHEBI:18248"/>
    </ligandPart>
</feature>
<evidence type="ECO:0000256" key="2">
    <source>
        <dbReference type="ARBA" id="ARBA00004174"/>
    </source>
</evidence>
<reference evidence="15" key="1">
    <citation type="submission" date="2023-10" db="EMBL/GenBank/DDBJ databases">
        <title>Genome assembly of Pristionchus species.</title>
        <authorList>
            <person name="Yoshida K."/>
            <person name="Sommer R.J."/>
        </authorList>
    </citation>
    <scope>NUCLEOTIDE SEQUENCE</scope>
    <source>
        <strain evidence="15">RS0144</strain>
    </source>
</reference>
<dbReference type="PROSITE" id="PS00086">
    <property type="entry name" value="CYTOCHROME_P450"/>
    <property type="match status" value="1"/>
</dbReference>
<keyword evidence="16" id="KW-1185">Reference proteome</keyword>
<keyword evidence="7" id="KW-0256">Endoplasmic reticulum</keyword>
<dbReference type="Gene3D" id="1.10.630.10">
    <property type="entry name" value="Cytochrome P450"/>
    <property type="match status" value="1"/>
</dbReference>
<keyword evidence="9 14" id="KW-0560">Oxidoreductase</keyword>
<dbReference type="PANTHER" id="PTHR24284">
    <property type="entry name" value="CYTOCHROME P450 FAMILY"/>
    <property type="match status" value="1"/>
</dbReference>
<evidence type="ECO:0000256" key="13">
    <source>
        <dbReference type="PIRSR" id="PIRSR602401-1"/>
    </source>
</evidence>
<organism evidence="15 16">
    <name type="scientific">Pristionchus entomophagus</name>
    <dbReference type="NCBI Taxonomy" id="358040"/>
    <lineage>
        <taxon>Eukaryota</taxon>
        <taxon>Metazoa</taxon>
        <taxon>Ecdysozoa</taxon>
        <taxon>Nematoda</taxon>
        <taxon>Chromadorea</taxon>
        <taxon>Rhabditida</taxon>
        <taxon>Rhabditina</taxon>
        <taxon>Diplogasteromorpha</taxon>
        <taxon>Diplogasteroidea</taxon>
        <taxon>Neodiplogasteridae</taxon>
        <taxon>Pristionchus</taxon>
    </lineage>
</organism>
<dbReference type="FunFam" id="1.10.630.10:FF:000238">
    <property type="entry name" value="Cytochrome P450 2A6"/>
    <property type="match status" value="1"/>
</dbReference>
<evidence type="ECO:0000256" key="3">
    <source>
        <dbReference type="ARBA" id="ARBA00004406"/>
    </source>
</evidence>
<dbReference type="Proteomes" id="UP001432027">
    <property type="component" value="Unassembled WGS sequence"/>
</dbReference>
<dbReference type="InterPro" id="IPR036396">
    <property type="entry name" value="Cyt_P450_sf"/>
</dbReference>
<comment type="similarity">
    <text evidence="4 14">Belongs to the cytochrome P450 family.</text>
</comment>
<dbReference type="PRINTS" id="PR00385">
    <property type="entry name" value="P450"/>
</dbReference>